<dbReference type="GO" id="GO:0000155">
    <property type="term" value="F:phosphorelay sensor kinase activity"/>
    <property type="evidence" value="ECO:0007669"/>
    <property type="project" value="InterPro"/>
</dbReference>
<protein>
    <recommendedName>
        <fullName evidence="9">Histidine kinase domain-containing protein</fullName>
    </recommendedName>
</protein>
<dbReference type="InterPro" id="IPR036097">
    <property type="entry name" value="HisK_dim/P_sf"/>
</dbReference>
<dbReference type="SUPFAM" id="SSF47384">
    <property type="entry name" value="Homodimeric domain of signal transducing histidine kinase"/>
    <property type="match status" value="1"/>
</dbReference>
<evidence type="ECO:0000256" key="5">
    <source>
        <dbReference type="ARBA" id="ARBA00022840"/>
    </source>
</evidence>
<dbReference type="GO" id="GO:0005524">
    <property type="term" value="F:ATP binding"/>
    <property type="evidence" value="ECO:0007669"/>
    <property type="project" value="UniProtKB-KW"/>
</dbReference>
<keyword evidence="5" id="KW-0067">ATP-binding</keyword>
<keyword evidence="4" id="KW-0418">Kinase</keyword>
<feature type="coiled-coil region" evidence="7">
    <location>
        <begin position="38"/>
        <end position="65"/>
    </location>
</feature>
<evidence type="ECO:0000256" key="1">
    <source>
        <dbReference type="ARBA" id="ARBA00022553"/>
    </source>
</evidence>
<accession>A0A0F9MDC3</accession>
<dbReference type="SMART" id="SM00388">
    <property type="entry name" value="HisKA"/>
    <property type="match status" value="1"/>
</dbReference>
<sequence length="287" mass="32603">MTGDKVETKNQIPGPKDLLTEKLKENSEGKNRKSREIKQETDDLLTELDDAYKQLRKTQEELIIKEKLSMAGGLAAGVAHELRNSLNIIGISVQYLHEKFNNGDERREFTKAIMNKVEKLNSVTTDLIHFARPQHPEFKKANIHKILDRALSLVKFKCIVQKVRVVRNYAANLPPIEIDKELMEQVALNLIDNALWAMPERGKLAIATRISPENNLIEIKFTDTGCGISRKDISRIFDPFFTQRDNGTGLGLSIVHRIVETHKGSIDVESEPNIRTTFRIKLPASQK</sequence>
<keyword evidence="7" id="KW-0175">Coiled coil</keyword>
<evidence type="ECO:0000256" key="4">
    <source>
        <dbReference type="ARBA" id="ARBA00022777"/>
    </source>
</evidence>
<dbReference type="SMART" id="SM00387">
    <property type="entry name" value="HATPase_c"/>
    <property type="match status" value="1"/>
</dbReference>
<evidence type="ECO:0000256" key="8">
    <source>
        <dbReference type="SAM" id="MobiDB-lite"/>
    </source>
</evidence>
<dbReference type="InterPro" id="IPR036890">
    <property type="entry name" value="HATPase_C_sf"/>
</dbReference>
<proteinExistence type="predicted"/>
<keyword evidence="2" id="KW-0808">Transferase</keyword>
<dbReference type="Gene3D" id="3.30.565.10">
    <property type="entry name" value="Histidine kinase-like ATPase, C-terminal domain"/>
    <property type="match status" value="1"/>
</dbReference>
<dbReference type="Gene3D" id="1.10.287.130">
    <property type="match status" value="1"/>
</dbReference>
<feature type="region of interest" description="Disordered" evidence="8">
    <location>
        <begin position="1"/>
        <end position="37"/>
    </location>
</feature>
<dbReference type="Pfam" id="PF02518">
    <property type="entry name" value="HATPase_c"/>
    <property type="match status" value="1"/>
</dbReference>
<evidence type="ECO:0000256" key="2">
    <source>
        <dbReference type="ARBA" id="ARBA00022679"/>
    </source>
</evidence>
<dbReference type="Pfam" id="PF00512">
    <property type="entry name" value="HisKA"/>
    <property type="match status" value="1"/>
</dbReference>
<reference evidence="10" key="1">
    <citation type="journal article" date="2015" name="Nature">
        <title>Complex archaea that bridge the gap between prokaryotes and eukaryotes.</title>
        <authorList>
            <person name="Spang A."/>
            <person name="Saw J.H."/>
            <person name="Jorgensen S.L."/>
            <person name="Zaremba-Niedzwiedzka K."/>
            <person name="Martijn J."/>
            <person name="Lind A.E."/>
            <person name="van Eijk R."/>
            <person name="Schleper C."/>
            <person name="Guy L."/>
            <person name="Ettema T.J."/>
        </authorList>
    </citation>
    <scope>NUCLEOTIDE SEQUENCE</scope>
</reference>
<keyword evidence="3" id="KW-0547">Nucleotide-binding</keyword>
<dbReference type="PROSITE" id="PS50109">
    <property type="entry name" value="HIS_KIN"/>
    <property type="match status" value="1"/>
</dbReference>
<keyword evidence="1" id="KW-0597">Phosphoprotein</keyword>
<evidence type="ECO:0000256" key="3">
    <source>
        <dbReference type="ARBA" id="ARBA00022741"/>
    </source>
</evidence>
<evidence type="ECO:0000256" key="6">
    <source>
        <dbReference type="ARBA" id="ARBA00023012"/>
    </source>
</evidence>
<dbReference type="InterPro" id="IPR003661">
    <property type="entry name" value="HisK_dim/P_dom"/>
</dbReference>
<dbReference type="InterPro" id="IPR003594">
    <property type="entry name" value="HATPase_dom"/>
</dbReference>
<dbReference type="EMBL" id="LAZR01005762">
    <property type="protein sequence ID" value="KKM97321.1"/>
    <property type="molecule type" value="Genomic_DNA"/>
</dbReference>
<keyword evidence="6" id="KW-0902">Two-component regulatory system</keyword>
<dbReference type="AlphaFoldDB" id="A0A0F9MDC3"/>
<feature type="domain" description="Histidine kinase" evidence="9">
    <location>
        <begin position="77"/>
        <end position="286"/>
    </location>
</feature>
<dbReference type="InterPro" id="IPR005467">
    <property type="entry name" value="His_kinase_dom"/>
</dbReference>
<organism evidence="10">
    <name type="scientific">marine sediment metagenome</name>
    <dbReference type="NCBI Taxonomy" id="412755"/>
    <lineage>
        <taxon>unclassified sequences</taxon>
        <taxon>metagenomes</taxon>
        <taxon>ecological metagenomes</taxon>
    </lineage>
</organism>
<feature type="compositionally biased region" description="Basic and acidic residues" evidence="8">
    <location>
        <begin position="18"/>
        <end position="37"/>
    </location>
</feature>
<name>A0A0F9MDC3_9ZZZZ</name>
<evidence type="ECO:0000256" key="7">
    <source>
        <dbReference type="SAM" id="Coils"/>
    </source>
</evidence>
<dbReference type="CDD" id="cd00082">
    <property type="entry name" value="HisKA"/>
    <property type="match status" value="1"/>
</dbReference>
<evidence type="ECO:0000313" key="10">
    <source>
        <dbReference type="EMBL" id="KKM97321.1"/>
    </source>
</evidence>
<evidence type="ECO:0000259" key="9">
    <source>
        <dbReference type="PROSITE" id="PS50109"/>
    </source>
</evidence>
<dbReference type="InterPro" id="IPR004358">
    <property type="entry name" value="Sig_transdc_His_kin-like_C"/>
</dbReference>
<dbReference type="PANTHER" id="PTHR43065:SF10">
    <property type="entry name" value="PEROXIDE STRESS-ACTIVATED HISTIDINE KINASE MAK3"/>
    <property type="match status" value="1"/>
</dbReference>
<gene>
    <name evidence="10" type="ORF">LCGC14_1169250</name>
</gene>
<dbReference type="PRINTS" id="PR00344">
    <property type="entry name" value="BCTRLSENSOR"/>
</dbReference>
<comment type="caution">
    <text evidence="10">The sequence shown here is derived from an EMBL/GenBank/DDBJ whole genome shotgun (WGS) entry which is preliminary data.</text>
</comment>
<dbReference type="SUPFAM" id="SSF55874">
    <property type="entry name" value="ATPase domain of HSP90 chaperone/DNA topoisomerase II/histidine kinase"/>
    <property type="match status" value="1"/>
</dbReference>
<dbReference type="PANTHER" id="PTHR43065">
    <property type="entry name" value="SENSOR HISTIDINE KINASE"/>
    <property type="match status" value="1"/>
</dbReference>